<dbReference type="SUPFAM" id="SSF160148">
    <property type="entry name" value="CPE0013-like"/>
    <property type="match status" value="1"/>
</dbReference>
<name>A0A6L5GPQ1_9FIRM</name>
<protein>
    <submittedName>
        <fullName evidence="1">DUF1667 domain-containing protein</fullName>
    </submittedName>
</protein>
<dbReference type="EMBL" id="VOGB01000004">
    <property type="protein sequence ID" value="MQM72245.1"/>
    <property type="molecule type" value="Genomic_DNA"/>
</dbReference>
<dbReference type="Proteomes" id="UP000473648">
    <property type="component" value="Unassembled WGS sequence"/>
</dbReference>
<dbReference type="PANTHER" id="PTHR39450:SF1">
    <property type="entry name" value="DUF1667 DOMAIN-CONTAINING PROTEIN"/>
    <property type="match status" value="1"/>
</dbReference>
<comment type="caution">
    <text evidence="1">The sequence shown here is derived from an EMBL/GenBank/DDBJ whole genome shotgun (WGS) entry which is preliminary data.</text>
</comment>
<keyword evidence="2" id="KW-1185">Reference proteome</keyword>
<evidence type="ECO:0000313" key="1">
    <source>
        <dbReference type="EMBL" id="MQM72245.1"/>
    </source>
</evidence>
<gene>
    <name evidence="1" type="ORF">FRC53_02200</name>
</gene>
<dbReference type="AlphaFoldDB" id="A0A6L5GPQ1"/>
<evidence type="ECO:0000313" key="2">
    <source>
        <dbReference type="Proteomes" id="UP000473648"/>
    </source>
</evidence>
<dbReference type="Pfam" id="PF07892">
    <property type="entry name" value="DUF1667"/>
    <property type="match status" value="1"/>
</dbReference>
<dbReference type="PANTHER" id="PTHR39450">
    <property type="entry name" value="MOLYBDOPTERIN OXIDOREDUCTASE, 4FE-4S CLUSTER-BINDING SUBUNIT"/>
    <property type="match status" value="1"/>
</dbReference>
<organism evidence="1 2">
    <name type="scientific">Candidatus Pseudoramibacter fermentans</name>
    <dbReference type="NCBI Taxonomy" id="2594427"/>
    <lineage>
        <taxon>Bacteria</taxon>
        <taxon>Bacillati</taxon>
        <taxon>Bacillota</taxon>
        <taxon>Clostridia</taxon>
        <taxon>Eubacteriales</taxon>
        <taxon>Eubacteriaceae</taxon>
        <taxon>Pseudoramibacter</taxon>
    </lineage>
</organism>
<dbReference type="Gene3D" id="3.10.530.10">
    <property type="entry name" value="CPE0013-like"/>
    <property type="match status" value="1"/>
</dbReference>
<proteinExistence type="predicted"/>
<reference evidence="1" key="1">
    <citation type="journal article" date="2020" name="Appl. Environ. Microbiol.">
        <title>Medium-Chain Fatty Acid Synthesis by 'Candidatus Weimeria bifida' gen. nov., sp. nov., and 'Candidatus Pseudoramibacter fermentans' sp. nov.</title>
        <authorList>
            <person name="Scarborough M.J."/>
            <person name="Myers K.S."/>
            <person name="Donohue T.J."/>
            <person name="Noguera D.R."/>
        </authorList>
    </citation>
    <scope>NUCLEOTIDE SEQUENCE</scope>
    <source>
        <strain evidence="1">EUB1.1</strain>
    </source>
</reference>
<sequence length="119" mass="13260">MKEEEYTCIVCPRSCLGKLIIEDDGTMKTEGFSCKNGERYAIDEHTDPKRVLTTTVKIEGALFPLLPVVSSEAISFSKLKDCLKYLYQIKVKTPVREGDVLVDDILDTGVSILAARTML</sequence>
<accession>A0A6L5GPQ1</accession>
<dbReference type="InterPro" id="IPR036593">
    <property type="entry name" value="CPE0013-like_sf"/>
</dbReference>
<dbReference type="InterPro" id="IPR012460">
    <property type="entry name" value="DUF1667"/>
</dbReference>